<dbReference type="Gene3D" id="3.90.1710.10">
    <property type="entry name" value="Enterococcus faecalis V583 domain"/>
    <property type="match status" value="1"/>
</dbReference>
<dbReference type="Proteomes" id="UP001499979">
    <property type="component" value="Unassembled WGS sequence"/>
</dbReference>
<evidence type="ECO:0000313" key="2">
    <source>
        <dbReference type="Proteomes" id="UP001499979"/>
    </source>
</evidence>
<name>A0ABP4ETV0_9ACTN</name>
<dbReference type="InterPro" id="IPR024033">
    <property type="entry name" value="OXTCase_su_AllG_h-dom"/>
</dbReference>
<dbReference type="Gene3D" id="1.10.10.660">
    <property type="entry name" value="conserved protein of unknown function from Enterococcus faecalis V583"/>
    <property type="match status" value="1"/>
</dbReference>
<dbReference type="Gene3D" id="3.40.50.720">
    <property type="entry name" value="NAD(P)-binding Rossmann-like Domain"/>
    <property type="match status" value="1"/>
</dbReference>
<dbReference type="Gene3D" id="3.90.1700.10">
    <property type="entry name" value="v583 domain like"/>
    <property type="match status" value="1"/>
</dbReference>
<dbReference type="InterPro" id="IPR009499">
    <property type="entry name" value="AllG-like"/>
</dbReference>
<accession>A0ABP4ETV0</accession>
<proteinExistence type="predicted"/>
<evidence type="ECO:0000313" key="1">
    <source>
        <dbReference type="EMBL" id="GAA1127199.1"/>
    </source>
</evidence>
<dbReference type="Pfam" id="PF06545">
    <property type="entry name" value="AllG"/>
    <property type="match status" value="1"/>
</dbReference>
<protein>
    <submittedName>
        <fullName evidence="1">DUF1116 domain-containing protein</fullName>
    </submittedName>
</protein>
<dbReference type="EMBL" id="BAAAJE010000001">
    <property type="protein sequence ID" value="GAA1127199.1"/>
    <property type="molecule type" value="Genomic_DNA"/>
</dbReference>
<sequence>MVELPEAVDVVNIGLPLFESALRSQGQPVIGVDWRIPGGGEPRIVAALARLLGPGTDRIDRANAEVLRRLDEGVPMLVGIDRAGAVIEGMGERDILHCGPAIAWEDMPDPLQRSVRAAVVAEGWADDVDGAGGLVEAGEVHLRPANEHRTVVPMATSIGPSAPVYVVHDEAGSSTAYSSINQGSGAVQWFGVDSDAAIDRLRFVRDKLGPVLAEALATNGPVDVFALAAQGVPMGDDVHMRVQATTNLFLRDLLPSLVRSTHAAAAEVATFLSANHLMFLNVAMAAAKSLVEWASEVPDSSIVTTMSRNGSTYGVRLAGGGDWFLAPSPPVQDALYYPGFGPETSAPDIGDSAVLELVGLGGPAAANSPAVAGFLGGRMSHAIAATRSMQRICAGESARFRLPILDNVGTPLGVDVRKVVELGITPAVNTGIIHATDGSGQVGAGVAWAPLGCFVDALLDLDRRLA</sequence>
<gene>
    <name evidence="1" type="ORF">GCM10009606_03570</name>
</gene>
<reference evidence="2" key="1">
    <citation type="journal article" date="2019" name="Int. J. Syst. Evol. Microbiol.">
        <title>The Global Catalogue of Microorganisms (GCM) 10K type strain sequencing project: providing services to taxonomists for standard genome sequencing and annotation.</title>
        <authorList>
            <consortium name="The Broad Institute Genomics Platform"/>
            <consortium name="The Broad Institute Genome Sequencing Center for Infectious Disease"/>
            <person name="Wu L."/>
            <person name="Ma J."/>
        </authorList>
    </citation>
    <scope>NUCLEOTIDE SEQUENCE [LARGE SCALE GENOMIC DNA]</scope>
    <source>
        <strain evidence="2">JCM 11813</strain>
    </source>
</reference>
<organism evidence="1 2">
    <name type="scientific">Nocardioides aquiterrae</name>
    <dbReference type="NCBI Taxonomy" id="203799"/>
    <lineage>
        <taxon>Bacteria</taxon>
        <taxon>Bacillati</taxon>
        <taxon>Actinomycetota</taxon>
        <taxon>Actinomycetes</taxon>
        <taxon>Propionibacteriales</taxon>
        <taxon>Nocardioidaceae</taxon>
        <taxon>Nocardioides</taxon>
    </lineage>
</organism>
<comment type="caution">
    <text evidence="1">The sequence shown here is derived from an EMBL/GenBank/DDBJ whole genome shotgun (WGS) entry which is preliminary data.</text>
</comment>
<keyword evidence="2" id="KW-1185">Reference proteome</keyword>